<feature type="domain" description="BACON" evidence="2">
    <location>
        <begin position="41"/>
        <end position="118"/>
    </location>
</feature>
<feature type="domain" description="BACON" evidence="1">
    <location>
        <begin position="165"/>
        <end position="199"/>
    </location>
</feature>
<evidence type="ECO:0000313" key="3">
    <source>
        <dbReference type="EMBL" id="KAA6315028.1"/>
    </source>
</evidence>
<dbReference type="InterPro" id="IPR024361">
    <property type="entry name" value="BACON"/>
</dbReference>
<feature type="domain" description="BACON" evidence="1">
    <location>
        <begin position="348"/>
        <end position="401"/>
    </location>
</feature>
<evidence type="ECO:0000259" key="2">
    <source>
        <dbReference type="Pfam" id="PF19190"/>
    </source>
</evidence>
<dbReference type="InterPro" id="IPR013783">
    <property type="entry name" value="Ig-like_fold"/>
</dbReference>
<dbReference type="EMBL" id="SNRY01005409">
    <property type="protein sequence ID" value="KAA6315028.1"/>
    <property type="molecule type" value="Genomic_DNA"/>
</dbReference>
<reference evidence="3" key="1">
    <citation type="submission" date="2019-03" db="EMBL/GenBank/DDBJ databases">
        <title>Single cell metagenomics reveals metabolic interactions within the superorganism composed of flagellate Streblomastix strix and complex community of Bacteroidetes bacteria on its surface.</title>
        <authorList>
            <person name="Treitli S.C."/>
            <person name="Kolisko M."/>
            <person name="Husnik F."/>
            <person name="Keeling P."/>
            <person name="Hampl V."/>
        </authorList>
    </citation>
    <scope>NUCLEOTIDE SEQUENCE</scope>
    <source>
        <strain evidence="3">STM</strain>
    </source>
</reference>
<sequence length="408" mass="43766">MRKHVFFWKNLAGILPFLFLGTACDSASDDPEPFLRINEANQSITFSSEESSQTIAVETNTSEWTVSVNADGKWCTAVKDGESIVISVGKNEGLSERSTTITASARNVEVKITVTQLGATPVLQIKEDDKAITFENFGGDVPVAITTNLSADEWDIVFSDPTVSGWCHIQKGNNQFKISADENIGTEARTAEITITSSRIPAEQQPKISVVQFGTAYTLVVPESNKSFTAAPGNSTVTLQTNIPSGQWSYVVDEGWCHAEVVKTSDNKDNQLKITVDENSSLEQRIAVITISSSLLSDVHPTITVTQAGVDPILQVANSTQNLAVTGEEVNLDIITNLPLGELSVELSDPAATWCAPSIDGGKLKITVEANTGQTARNATVTIKDTQRPTAPQAIVSVTQELPTLTIA</sequence>
<comment type="caution">
    <text evidence="3">The sequence shown here is derived from an EMBL/GenBank/DDBJ whole genome shotgun (WGS) entry which is preliminary data.</text>
</comment>
<organism evidence="3">
    <name type="scientific">termite gut metagenome</name>
    <dbReference type="NCBI Taxonomy" id="433724"/>
    <lineage>
        <taxon>unclassified sequences</taxon>
        <taxon>metagenomes</taxon>
        <taxon>organismal metagenomes</taxon>
    </lineage>
</organism>
<dbReference type="Gene3D" id="2.60.40.10">
    <property type="entry name" value="Immunoglobulins"/>
    <property type="match status" value="4"/>
</dbReference>
<evidence type="ECO:0000259" key="1">
    <source>
        <dbReference type="Pfam" id="PF13004"/>
    </source>
</evidence>
<proteinExistence type="predicted"/>
<feature type="domain" description="BACON" evidence="1">
    <location>
        <begin position="253"/>
        <end position="308"/>
    </location>
</feature>
<dbReference type="PROSITE" id="PS51257">
    <property type="entry name" value="PROKAR_LIPOPROTEIN"/>
    <property type="match status" value="1"/>
</dbReference>
<gene>
    <name evidence="3" type="ORF">EZS27_034449</name>
</gene>
<name>A0A5J4Q1V5_9ZZZZ</name>
<dbReference type="CDD" id="cd14948">
    <property type="entry name" value="BACON"/>
    <property type="match status" value="2"/>
</dbReference>
<accession>A0A5J4Q1V5</accession>
<dbReference type="AlphaFoldDB" id="A0A5J4Q1V5"/>
<feature type="non-terminal residue" evidence="3">
    <location>
        <position position="408"/>
    </location>
</feature>
<dbReference type="Pfam" id="PF13004">
    <property type="entry name" value="BACON"/>
    <property type="match status" value="3"/>
</dbReference>
<protein>
    <recommendedName>
        <fullName evidence="1 2">BACON domain-containing protein</fullName>
    </recommendedName>
</protein>
<dbReference type="Pfam" id="PF19190">
    <property type="entry name" value="BACON_2"/>
    <property type="match status" value="1"/>
</dbReference>